<dbReference type="EMBL" id="CP012605">
    <property type="protein sequence ID" value="ANH74573.1"/>
    <property type="molecule type" value="Genomic_DNA"/>
</dbReference>
<dbReference type="KEGG" id="rin:ACS15_3497"/>
<name>A0AAC9BI61_9RALS</name>
<proteinExistence type="predicted"/>
<protein>
    <submittedName>
        <fullName evidence="1">Uncharacterized protein</fullName>
    </submittedName>
</protein>
<gene>
    <name evidence="1" type="ORF">ACS15_3497</name>
</gene>
<evidence type="ECO:0000313" key="2">
    <source>
        <dbReference type="Proteomes" id="UP000077927"/>
    </source>
</evidence>
<evidence type="ECO:0000313" key="1">
    <source>
        <dbReference type="EMBL" id="ANH74573.1"/>
    </source>
</evidence>
<accession>A0AAC9BI61</accession>
<organism evidence="1 2">
    <name type="scientific">Ralstonia insidiosa</name>
    <dbReference type="NCBI Taxonomy" id="190721"/>
    <lineage>
        <taxon>Bacteria</taxon>
        <taxon>Pseudomonadati</taxon>
        <taxon>Pseudomonadota</taxon>
        <taxon>Betaproteobacteria</taxon>
        <taxon>Burkholderiales</taxon>
        <taxon>Burkholderiaceae</taxon>
        <taxon>Ralstonia</taxon>
    </lineage>
</organism>
<reference evidence="1 2" key="1">
    <citation type="submission" date="2015-09" db="EMBL/GenBank/DDBJ databases">
        <authorList>
            <person name="Xu Y."/>
            <person name="Nagy A."/>
            <person name="Liu N.T."/>
            <person name="Nou X."/>
        </authorList>
    </citation>
    <scope>NUCLEOTIDE SEQUENCE [LARGE SCALE GENOMIC DNA]</scope>
    <source>
        <strain evidence="1 2">FC1138</strain>
    </source>
</reference>
<sequence>MRQAHVQGGRQTAPLLRVLMRATGITGNAPGLRKTRDAERCG</sequence>
<dbReference type="AlphaFoldDB" id="A0AAC9BI61"/>
<dbReference type="Proteomes" id="UP000077927">
    <property type="component" value="Chromosome 1"/>
</dbReference>